<sequence length="258" mass="27331">MVEASPTVVTGTNRPLREFRNVKWKADTPVSRAELGRMREAFWDTQPAYSGRQEIWQALRLACEADSTATAQAILDSTNIVVPTGLLSDGCYDELGNQYIIPAMCFVEPVNLVDEPAASAPDSASQQNLATEAGAAITARSSAHGQRPESPAVESAGSAAVQDGTSAGATIGPSVSITVRLSTGGDIKLDVAGSDTIGRVKSAILERLSTSIPTLPATKKPPRIKLLQLGRVLEDNFRVSDARLNESAVVQAFIQLQD</sequence>
<dbReference type="Pfam" id="PF16455">
    <property type="entry name" value="UBD"/>
    <property type="match status" value="1"/>
</dbReference>
<organism evidence="3 4">
    <name type="scientific">Polyrhizophydium stewartii</name>
    <dbReference type="NCBI Taxonomy" id="2732419"/>
    <lineage>
        <taxon>Eukaryota</taxon>
        <taxon>Fungi</taxon>
        <taxon>Fungi incertae sedis</taxon>
        <taxon>Chytridiomycota</taxon>
        <taxon>Chytridiomycota incertae sedis</taxon>
        <taxon>Chytridiomycetes</taxon>
        <taxon>Rhizophydiales</taxon>
        <taxon>Rhizophydiales incertae sedis</taxon>
        <taxon>Polyrhizophydium</taxon>
    </lineage>
</organism>
<evidence type="ECO:0000256" key="1">
    <source>
        <dbReference type="SAM" id="MobiDB-lite"/>
    </source>
</evidence>
<feature type="region of interest" description="Disordered" evidence="1">
    <location>
        <begin position="137"/>
        <end position="167"/>
    </location>
</feature>
<protein>
    <recommendedName>
        <fullName evidence="2">Ubiquitin-like domain-containing protein</fullName>
    </recommendedName>
</protein>
<dbReference type="SUPFAM" id="SSF54236">
    <property type="entry name" value="Ubiquitin-like"/>
    <property type="match status" value="1"/>
</dbReference>
<keyword evidence="4" id="KW-1185">Reference proteome</keyword>
<accession>A0ABR4MVJ3</accession>
<reference evidence="3 4" key="1">
    <citation type="submission" date="2023-09" db="EMBL/GenBank/DDBJ databases">
        <title>Pangenome analysis of Batrachochytrium dendrobatidis and related Chytrids.</title>
        <authorList>
            <person name="Yacoub M.N."/>
            <person name="Stajich J.E."/>
            <person name="James T.Y."/>
        </authorList>
    </citation>
    <scope>NUCLEOTIDE SEQUENCE [LARGE SCALE GENOMIC DNA]</scope>
    <source>
        <strain evidence="3 4">JEL0888</strain>
    </source>
</reference>
<dbReference type="Gene3D" id="1.20.225.20">
    <property type="entry name" value="Ub domain-containing protein, DC-UbP/UBTD2, N-terminal domain"/>
    <property type="match status" value="1"/>
</dbReference>
<dbReference type="InterPro" id="IPR029071">
    <property type="entry name" value="Ubiquitin-like_domsf"/>
</dbReference>
<dbReference type="InterPro" id="IPR032752">
    <property type="entry name" value="DC-UbP/UBTD2_N"/>
</dbReference>
<evidence type="ECO:0000259" key="2">
    <source>
        <dbReference type="PROSITE" id="PS50053"/>
    </source>
</evidence>
<dbReference type="InterPro" id="IPR038169">
    <property type="entry name" value="DC-UbP/UBTD2_N_sf"/>
</dbReference>
<name>A0ABR4MVJ3_9FUNG</name>
<evidence type="ECO:0000313" key="3">
    <source>
        <dbReference type="EMBL" id="KAL2911291.1"/>
    </source>
</evidence>
<dbReference type="EMBL" id="JADGIZ020000127">
    <property type="protein sequence ID" value="KAL2911291.1"/>
    <property type="molecule type" value="Genomic_DNA"/>
</dbReference>
<dbReference type="Proteomes" id="UP001527925">
    <property type="component" value="Unassembled WGS sequence"/>
</dbReference>
<dbReference type="PROSITE" id="PS50053">
    <property type="entry name" value="UBIQUITIN_2"/>
    <property type="match status" value="1"/>
</dbReference>
<proteinExistence type="predicted"/>
<evidence type="ECO:0000313" key="4">
    <source>
        <dbReference type="Proteomes" id="UP001527925"/>
    </source>
</evidence>
<dbReference type="PANTHER" id="PTHR13609">
    <property type="entry name" value="UBIQUITIN DOMAIN CONTAINING 1 PROTEIN-RELATED"/>
    <property type="match status" value="1"/>
</dbReference>
<dbReference type="InterPro" id="IPR039869">
    <property type="entry name" value="UBTD1/2"/>
</dbReference>
<comment type="caution">
    <text evidence="3">The sequence shown here is derived from an EMBL/GenBank/DDBJ whole genome shotgun (WGS) entry which is preliminary data.</text>
</comment>
<feature type="domain" description="Ubiquitin-like" evidence="2">
    <location>
        <begin position="175"/>
        <end position="258"/>
    </location>
</feature>
<dbReference type="InterPro" id="IPR000626">
    <property type="entry name" value="Ubiquitin-like_dom"/>
</dbReference>
<gene>
    <name evidence="3" type="ORF">HK105_209248</name>
</gene>
<dbReference type="Gene3D" id="3.10.20.90">
    <property type="entry name" value="Phosphatidylinositol 3-kinase Catalytic Subunit, Chain A, domain 1"/>
    <property type="match status" value="1"/>
</dbReference>